<organism evidence="1">
    <name type="scientific">viral metagenome</name>
    <dbReference type="NCBI Taxonomy" id="1070528"/>
    <lineage>
        <taxon>unclassified sequences</taxon>
        <taxon>metagenomes</taxon>
        <taxon>organismal metagenomes</taxon>
    </lineage>
</organism>
<evidence type="ECO:0000313" key="1">
    <source>
        <dbReference type="EMBL" id="QHT18585.1"/>
    </source>
</evidence>
<accession>A0A6C0DTP9</accession>
<name>A0A6C0DTP9_9ZZZZ</name>
<dbReference type="AlphaFoldDB" id="A0A6C0DTP9"/>
<dbReference type="EMBL" id="MN739658">
    <property type="protein sequence ID" value="QHT18585.1"/>
    <property type="molecule type" value="Genomic_DNA"/>
</dbReference>
<reference evidence="1" key="1">
    <citation type="journal article" date="2020" name="Nature">
        <title>Giant virus diversity and host interactions through global metagenomics.</title>
        <authorList>
            <person name="Schulz F."/>
            <person name="Roux S."/>
            <person name="Paez-Espino D."/>
            <person name="Jungbluth S."/>
            <person name="Walsh D.A."/>
            <person name="Denef V.J."/>
            <person name="McMahon K.D."/>
            <person name="Konstantinidis K.T."/>
            <person name="Eloe-Fadrosh E.A."/>
            <person name="Kyrpides N.C."/>
            <person name="Woyke T."/>
        </authorList>
    </citation>
    <scope>NUCLEOTIDE SEQUENCE</scope>
    <source>
        <strain evidence="1">GVMAG-M-3300023174-47</strain>
    </source>
</reference>
<proteinExistence type="predicted"/>
<protein>
    <submittedName>
        <fullName evidence="1">Uncharacterized protein</fullName>
    </submittedName>
</protein>
<sequence>MFPQEIMDKFLKLKLEMVYRDMPVEQARQSFDKLKDEKPVLGEDKVPVPVKRKLRIVTKDK</sequence>